<keyword evidence="3" id="KW-1185">Reference proteome</keyword>
<reference evidence="2 3" key="1">
    <citation type="submission" date="2018-02" db="EMBL/GenBank/DDBJ databases">
        <title>Genomic Encyclopedia of Archaeal and Bacterial Type Strains, Phase II (KMG-II): from individual species to whole genera.</title>
        <authorList>
            <person name="Goeker M."/>
        </authorList>
    </citation>
    <scope>NUCLEOTIDE SEQUENCE [LARGE SCALE GENOMIC DNA]</scope>
    <source>
        <strain evidence="2 3">YU 961-1</strain>
    </source>
</reference>
<gene>
    <name evidence="2" type="ORF">CLV40_103301</name>
</gene>
<keyword evidence="1" id="KW-0732">Signal</keyword>
<evidence type="ECO:0000313" key="3">
    <source>
        <dbReference type="Proteomes" id="UP000239203"/>
    </source>
</evidence>
<comment type="caution">
    <text evidence="2">The sequence shown here is derived from an EMBL/GenBank/DDBJ whole genome shotgun (WGS) entry which is preliminary data.</text>
</comment>
<dbReference type="RefSeq" id="WP_104478105.1">
    <property type="nucleotide sequence ID" value="NZ_CP154825.1"/>
</dbReference>
<evidence type="ECO:0000313" key="2">
    <source>
        <dbReference type="EMBL" id="PPK69691.1"/>
    </source>
</evidence>
<dbReference type="EMBL" id="PTIX01000003">
    <property type="protein sequence ID" value="PPK69691.1"/>
    <property type="molecule type" value="Genomic_DNA"/>
</dbReference>
<organism evidence="2 3">
    <name type="scientific">Actinokineospora auranticolor</name>
    <dbReference type="NCBI Taxonomy" id="155976"/>
    <lineage>
        <taxon>Bacteria</taxon>
        <taxon>Bacillati</taxon>
        <taxon>Actinomycetota</taxon>
        <taxon>Actinomycetes</taxon>
        <taxon>Pseudonocardiales</taxon>
        <taxon>Pseudonocardiaceae</taxon>
        <taxon>Actinokineospora</taxon>
    </lineage>
</organism>
<name>A0A2S6GX09_9PSEU</name>
<dbReference type="AlphaFoldDB" id="A0A2S6GX09"/>
<feature type="signal peptide" evidence="1">
    <location>
        <begin position="1"/>
        <end position="25"/>
    </location>
</feature>
<accession>A0A2S6GX09</accession>
<feature type="chain" id="PRO_5039430357" evidence="1">
    <location>
        <begin position="26"/>
        <end position="168"/>
    </location>
</feature>
<evidence type="ECO:0000256" key="1">
    <source>
        <dbReference type="SAM" id="SignalP"/>
    </source>
</evidence>
<sequence length="168" mass="17506">MVKPRSPHTKWAIALLVGLTATAYAVSLDDGPTPVAPVSRSEAEGVLRDAVRLARSGDLAGLCQSVADVAGICLHTVEGTRQSGQHPAETAPTIVGERRQADMLVLEVAGTRTDGTGYHADFGVLRTDSGPRGFNPVYWSGVRIGTSRPCADTPPNAVCARSESSPGD</sequence>
<dbReference type="Proteomes" id="UP000239203">
    <property type="component" value="Unassembled WGS sequence"/>
</dbReference>
<protein>
    <submittedName>
        <fullName evidence="2">Uncharacterized protein</fullName>
    </submittedName>
</protein>
<proteinExistence type="predicted"/>
<dbReference type="OrthoDB" id="3630560at2"/>